<feature type="non-terminal residue" evidence="1">
    <location>
        <position position="25"/>
    </location>
</feature>
<proteinExistence type="predicted"/>
<name>A0A382P1C6_9ZZZZ</name>
<sequence>MDDALSKKIETVALEVRRKFLDIAF</sequence>
<reference evidence="1" key="1">
    <citation type="submission" date="2018-05" db="EMBL/GenBank/DDBJ databases">
        <authorList>
            <person name="Lanie J.A."/>
            <person name="Ng W.-L."/>
            <person name="Kazmierczak K.M."/>
            <person name="Andrzejewski T.M."/>
            <person name="Davidsen T.M."/>
            <person name="Wayne K.J."/>
            <person name="Tettelin H."/>
            <person name="Glass J.I."/>
            <person name="Rusch D."/>
            <person name="Podicherti R."/>
            <person name="Tsui H.-C.T."/>
            <person name="Winkler M.E."/>
        </authorList>
    </citation>
    <scope>NUCLEOTIDE SEQUENCE</scope>
</reference>
<protein>
    <submittedName>
        <fullName evidence="1">Uncharacterized protein</fullName>
    </submittedName>
</protein>
<organism evidence="1">
    <name type="scientific">marine metagenome</name>
    <dbReference type="NCBI Taxonomy" id="408172"/>
    <lineage>
        <taxon>unclassified sequences</taxon>
        <taxon>metagenomes</taxon>
        <taxon>ecological metagenomes</taxon>
    </lineage>
</organism>
<gene>
    <name evidence="1" type="ORF">METZ01_LOCUS318606</name>
</gene>
<dbReference type="AlphaFoldDB" id="A0A382P1C6"/>
<evidence type="ECO:0000313" key="1">
    <source>
        <dbReference type="EMBL" id="SVC65752.1"/>
    </source>
</evidence>
<dbReference type="EMBL" id="UINC01103401">
    <property type="protein sequence ID" value="SVC65752.1"/>
    <property type="molecule type" value="Genomic_DNA"/>
</dbReference>
<accession>A0A382P1C6</accession>